<dbReference type="EMBL" id="CAAALY010115063">
    <property type="protein sequence ID" value="VEL30742.1"/>
    <property type="molecule type" value="Genomic_DNA"/>
</dbReference>
<name>A0A3S5BMP4_9PLAT</name>
<reference evidence="1" key="1">
    <citation type="submission" date="2018-11" db="EMBL/GenBank/DDBJ databases">
        <authorList>
            <consortium name="Pathogen Informatics"/>
        </authorList>
    </citation>
    <scope>NUCLEOTIDE SEQUENCE</scope>
</reference>
<evidence type="ECO:0000313" key="2">
    <source>
        <dbReference type="Proteomes" id="UP000784294"/>
    </source>
</evidence>
<keyword evidence="2" id="KW-1185">Reference proteome</keyword>
<proteinExistence type="predicted"/>
<gene>
    <name evidence="1" type="ORF">PXEA_LOCUS24182</name>
</gene>
<sequence>MLVECGAVGVDSEVRDAACRLFQDHLTALTTSSDLHLLKPDIRTAIYTIACFSNGQATVDQLIKVGS</sequence>
<accession>A0A3S5BMP4</accession>
<comment type="caution">
    <text evidence="1">The sequence shown here is derived from an EMBL/GenBank/DDBJ whole genome shotgun (WGS) entry which is preliminary data.</text>
</comment>
<dbReference type="AlphaFoldDB" id="A0A3S5BMP4"/>
<protein>
    <submittedName>
        <fullName evidence="1">Uncharacterized protein</fullName>
    </submittedName>
</protein>
<evidence type="ECO:0000313" key="1">
    <source>
        <dbReference type="EMBL" id="VEL30742.1"/>
    </source>
</evidence>
<organism evidence="1 2">
    <name type="scientific">Protopolystoma xenopodis</name>
    <dbReference type="NCBI Taxonomy" id="117903"/>
    <lineage>
        <taxon>Eukaryota</taxon>
        <taxon>Metazoa</taxon>
        <taxon>Spiralia</taxon>
        <taxon>Lophotrochozoa</taxon>
        <taxon>Platyhelminthes</taxon>
        <taxon>Monogenea</taxon>
        <taxon>Polyopisthocotylea</taxon>
        <taxon>Polystomatidea</taxon>
        <taxon>Polystomatidae</taxon>
        <taxon>Protopolystoma</taxon>
    </lineage>
</organism>
<dbReference type="Proteomes" id="UP000784294">
    <property type="component" value="Unassembled WGS sequence"/>
</dbReference>